<evidence type="ECO:0000256" key="1">
    <source>
        <dbReference type="SAM" id="MobiDB-lite"/>
    </source>
</evidence>
<gene>
    <name evidence="2" type="ORF">Q4F26_06225</name>
</gene>
<feature type="region of interest" description="Disordered" evidence="1">
    <location>
        <begin position="1"/>
        <end position="47"/>
    </location>
</feature>
<comment type="caution">
    <text evidence="2">The sequence shown here is derived from an EMBL/GenBank/DDBJ whole genome shotgun (WGS) entry which is preliminary data.</text>
</comment>
<feature type="compositionally biased region" description="Basic and acidic residues" evidence="1">
    <location>
        <begin position="1"/>
        <end position="36"/>
    </location>
</feature>
<name>A0AA43UDG5_9LACT</name>
<reference evidence="2" key="1">
    <citation type="submission" date="2023-07" db="EMBL/GenBank/DDBJ databases">
        <title>Between Cages and Wild: Unraveling the Impact of Captivity on Animal Microbiomes and Antimicrobial Resistance.</title>
        <authorList>
            <person name="Schmartz G.P."/>
            <person name="Rehner J."/>
            <person name="Schuff M.J."/>
            <person name="Becker S.L."/>
            <person name="Kravczyk M."/>
            <person name="Gurevich A."/>
            <person name="Francke R."/>
            <person name="Mueller R."/>
            <person name="Keller V."/>
            <person name="Keller A."/>
        </authorList>
    </citation>
    <scope>NUCLEOTIDE SEQUENCE</scope>
    <source>
        <strain evidence="2">S39M_St_73</strain>
    </source>
</reference>
<proteinExistence type="predicted"/>
<dbReference type="AlphaFoldDB" id="A0AA43UDG5"/>
<evidence type="ECO:0000313" key="2">
    <source>
        <dbReference type="EMBL" id="MDO5457929.1"/>
    </source>
</evidence>
<sequence>MEEDLNKDSEQAFREVENNELEKAHSLEKLGEKLDAEENNQQIRSRS</sequence>
<keyword evidence="3" id="KW-1185">Reference proteome</keyword>
<organism evidence="2 3">
    <name type="scientific">Atopococcus tabaci</name>
    <dbReference type="NCBI Taxonomy" id="269774"/>
    <lineage>
        <taxon>Bacteria</taxon>
        <taxon>Bacillati</taxon>
        <taxon>Bacillota</taxon>
        <taxon>Bacilli</taxon>
        <taxon>Lactobacillales</taxon>
        <taxon>Carnobacteriaceae</taxon>
        <taxon>Atopococcus</taxon>
    </lineage>
</organism>
<dbReference type="Proteomes" id="UP001171751">
    <property type="component" value="Unassembled WGS sequence"/>
</dbReference>
<evidence type="ECO:0000313" key="3">
    <source>
        <dbReference type="Proteomes" id="UP001171751"/>
    </source>
</evidence>
<dbReference type="EMBL" id="JAUNQW010000035">
    <property type="protein sequence ID" value="MDO5457929.1"/>
    <property type="molecule type" value="Genomic_DNA"/>
</dbReference>
<protein>
    <submittedName>
        <fullName evidence="2">Uncharacterized protein</fullName>
    </submittedName>
</protein>
<accession>A0AA43UDG5</accession>